<dbReference type="OrthoDB" id="20105at2759"/>
<dbReference type="PANTHER" id="PTHR10920">
    <property type="entry name" value="RIBOSOMAL RNA METHYLTRANSFERASE"/>
    <property type="match status" value="1"/>
</dbReference>
<dbReference type="PANTHER" id="PTHR10920:SF18">
    <property type="entry name" value="RRNA METHYLTRANSFERASE 2, MITOCHONDRIAL"/>
    <property type="match status" value="1"/>
</dbReference>
<dbReference type="Gene3D" id="3.40.50.150">
    <property type="entry name" value="Vaccinia Virus protein VP39"/>
    <property type="match status" value="1"/>
</dbReference>
<dbReference type="OMA" id="FKEISWT"/>
<evidence type="ECO:0000256" key="4">
    <source>
        <dbReference type="ARBA" id="ARBA00022679"/>
    </source>
</evidence>
<evidence type="ECO:0000256" key="6">
    <source>
        <dbReference type="ARBA" id="ARBA00041184"/>
    </source>
</evidence>
<organism evidence="8 9">
    <name type="scientific">Debaryomyces hansenii (strain ATCC 36239 / CBS 767 / BCRC 21394 / JCM 1990 / NBRC 0083 / IGC 2968)</name>
    <name type="common">Yeast</name>
    <name type="synonym">Torulaspora hansenii</name>
    <dbReference type="NCBI Taxonomy" id="284592"/>
    <lineage>
        <taxon>Eukaryota</taxon>
        <taxon>Fungi</taxon>
        <taxon>Dikarya</taxon>
        <taxon>Ascomycota</taxon>
        <taxon>Saccharomycotina</taxon>
        <taxon>Pichiomycetes</taxon>
        <taxon>Debaryomycetaceae</taxon>
        <taxon>Debaryomyces</taxon>
    </lineage>
</organism>
<dbReference type="InterPro" id="IPR029063">
    <property type="entry name" value="SAM-dependent_MTases_sf"/>
</dbReference>
<gene>
    <name evidence="8" type="ordered locus">DEHA2C04026g</name>
</gene>
<dbReference type="AlphaFoldDB" id="Q6BVB0"/>
<dbReference type="GeneID" id="2900284"/>
<dbReference type="GO" id="GO:0005739">
    <property type="term" value="C:mitochondrion"/>
    <property type="evidence" value="ECO:0007669"/>
    <property type="project" value="TreeGrafter"/>
</dbReference>
<keyword evidence="3" id="KW-0489">Methyltransferase</keyword>
<evidence type="ECO:0000256" key="2">
    <source>
        <dbReference type="ARBA" id="ARBA00022552"/>
    </source>
</evidence>
<sequence length="386" mass="43872">MDLVYLLNKIIDYTFMLAMSSGRMMLVPKLSLLGTYSPGILNRKLFVGVRRISGSGIKPLARNVKLEHEQWKAKVVGPNSKTKPSRQERIDRVNIRNRSKLQDADNEFGIFNAGVTKVLDLGFVPGNWSEFARYRLCQVHGIDEDKFHEKCHILGFDILFGTPPLGVSSMQGNIFSKSAHDLISMHFKDIALRNAVEAKNMNDEGMDEFQQSYYFKEQSESFIEQQVSDLSEEFDKLTVTKNDKEKEVDYKPDLILSDLSAPFMQEKGFFNNTNSKPYLRTAANPILSRTITDEAKAAIDSADAALILACDVLKKGGTLVLRLAKVDPDDAEIALLHSRLDKVFSHVYIWNRSSLFDEQNYVPQDKFYVCLDKIDDVCDKKQVFMI</sequence>
<dbReference type="RefSeq" id="XP_457859.2">
    <property type="nucleotide sequence ID" value="XM_457859.1"/>
</dbReference>
<name>Q6BVB0_DEBHA</name>
<dbReference type="eggNOG" id="KOG4589">
    <property type="taxonomic scope" value="Eukaryota"/>
</dbReference>
<feature type="domain" description="Ribosomal RNA methyltransferase FtsJ" evidence="7">
    <location>
        <begin position="98"/>
        <end position="352"/>
    </location>
</feature>
<keyword evidence="4" id="KW-0808">Transferase</keyword>
<dbReference type="GO" id="GO:0008650">
    <property type="term" value="F:rRNA (uridine-2'-O-)-methyltransferase activity"/>
    <property type="evidence" value="ECO:0007669"/>
    <property type="project" value="TreeGrafter"/>
</dbReference>
<dbReference type="EMBL" id="CR382135">
    <property type="protein sequence ID" value="CAG85904.2"/>
    <property type="molecule type" value="Genomic_DNA"/>
</dbReference>
<evidence type="ECO:0000313" key="9">
    <source>
        <dbReference type="Proteomes" id="UP000000599"/>
    </source>
</evidence>
<keyword evidence="5" id="KW-0949">S-adenosyl-L-methionine</keyword>
<accession>Q6BVB0</accession>
<dbReference type="Proteomes" id="UP000000599">
    <property type="component" value="Chromosome C"/>
</dbReference>
<dbReference type="SUPFAM" id="SSF53335">
    <property type="entry name" value="S-adenosyl-L-methionine-dependent methyltransferases"/>
    <property type="match status" value="1"/>
</dbReference>
<dbReference type="STRING" id="284592.Q6BVB0"/>
<evidence type="ECO:0000256" key="3">
    <source>
        <dbReference type="ARBA" id="ARBA00022603"/>
    </source>
</evidence>
<dbReference type="InterPro" id="IPR050082">
    <property type="entry name" value="RNA_methyltr_RlmE"/>
</dbReference>
<evidence type="ECO:0000259" key="7">
    <source>
        <dbReference type="Pfam" id="PF01728"/>
    </source>
</evidence>
<dbReference type="Pfam" id="PF01728">
    <property type="entry name" value="FtsJ"/>
    <property type="match status" value="1"/>
</dbReference>
<evidence type="ECO:0000256" key="1">
    <source>
        <dbReference type="ARBA" id="ARBA00009258"/>
    </source>
</evidence>
<comment type="similarity">
    <text evidence="1">Belongs to the class I-like SAM-binding methyltransferase superfamily. RNA methyltransferase RlmE family.</text>
</comment>
<keyword evidence="2" id="KW-0698">rRNA processing</keyword>
<dbReference type="VEuPathDB" id="FungiDB:DEHA2C04026g"/>
<reference evidence="8 9" key="1">
    <citation type="journal article" date="2004" name="Nature">
        <title>Genome evolution in yeasts.</title>
        <authorList>
            <consortium name="Genolevures"/>
            <person name="Dujon B."/>
            <person name="Sherman D."/>
            <person name="Fischer G."/>
            <person name="Durrens P."/>
            <person name="Casaregola S."/>
            <person name="Lafontaine I."/>
            <person name="de Montigny J."/>
            <person name="Marck C."/>
            <person name="Neuveglise C."/>
            <person name="Talla E."/>
            <person name="Goffard N."/>
            <person name="Frangeul L."/>
            <person name="Aigle M."/>
            <person name="Anthouard V."/>
            <person name="Babour A."/>
            <person name="Barbe V."/>
            <person name="Barnay S."/>
            <person name="Blanchin S."/>
            <person name="Beckerich J.M."/>
            <person name="Beyne E."/>
            <person name="Bleykasten C."/>
            <person name="Boisrame A."/>
            <person name="Boyer J."/>
            <person name="Cattolico L."/>
            <person name="Confanioleri F."/>
            <person name="de Daruvar A."/>
            <person name="Despons L."/>
            <person name="Fabre E."/>
            <person name="Fairhead C."/>
            <person name="Ferry-Dumazet H."/>
            <person name="Groppi A."/>
            <person name="Hantraye F."/>
            <person name="Hennequin C."/>
            <person name="Jauniaux N."/>
            <person name="Joyet P."/>
            <person name="Kachouri R."/>
            <person name="Kerrest A."/>
            <person name="Koszul R."/>
            <person name="Lemaire M."/>
            <person name="Lesur I."/>
            <person name="Ma L."/>
            <person name="Muller H."/>
            <person name="Nicaud J.M."/>
            <person name="Nikolski M."/>
            <person name="Oztas S."/>
            <person name="Ozier-Kalogeropoulos O."/>
            <person name="Pellenz S."/>
            <person name="Potier S."/>
            <person name="Richard G.F."/>
            <person name="Straub M.L."/>
            <person name="Suleau A."/>
            <person name="Swennene D."/>
            <person name="Tekaia F."/>
            <person name="Wesolowski-Louvel M."/>
            <person name="Westhof E."/>
            <person name="Wirth B."/>
            <person name="Zeniou-Meyer M."/>
            <person name="Zivanovic I."/>
            <person name="Bolotin-Fukuhara M."/>
            <person name="Thierry A."/>
            <person name="Bouchier C."/>
            <person name="Caudron B."/>
            <person name="Scarpelli C."/>
            <person name="Gaillardin C."/>
            <person name="Weissenbach J."/>
            <person name="Wincker P."/>
            <person name="Souciet J.L."/>
        </authorList>
    </citation>
    <scope>NUCLEOTIDE SEQUENCE [LARGE SCALE GENOMIC DNA]</scope>
    <source>
        <strain evidence="9">ATCC 36239 / CBS 767 / BCRC 21394 / JCM 1990 / NBRC 0083 / IGC 2968</strain>
    </source>
</reference>
<dbReference type="InterPro" id="IPR002877">
    <property type="entry name" value="RNA_MeTrfase_FtsJ_dom"/>
</dbReference>
<dbReference type="InParanoid" id="Q6BVB0"/>
<evidence type="ECO:0000313" key="8">
    <source>
        <dbReference type="EMBL" id="CAG85904.2"/>
    </source>
</evidence>
<evidence type="ECO:0000256" key="5">
    <source>
        <dbReference type="ARBA" id="ARBA00022691"/>
    </source>
</evidence>
<keyword evidence="9" id="KW-1185">Reference proteome</keyword>
<protein>
    <recommendedName>
        <fullName evidence="6">rRNA methyltransferase 2, mitochondrial</fullName>
    </recommendedName>
</protein>
<dbReference type="HOGENOM" id="CLU_776378_0_0_1"/>
<proteinExistence type="inferred from homology"/>
<dbReference type="KEGG" id="dha:DEHA2C04026g"/>